<dbReference type="RefSeq" id="XP_040633421.1">
    <property type="nucleotide sequence ID" value="XM_040769588.1"/>
</dbReference>
<organism evidence="2 3">
    <name type="scientific">Dacryopinax primogenitus (strain DJM 731)</name>
    <name type="common">Brown rot fungus</name>
    <dbReference type="NCBI Taxonomy" id="1858805"/>
    <lineage>
        <taxon>Eukaryota</taxon>
        <taxon>Fungi</taxon>
        <taxon>Dikarya</taxon>
        <taxon>Basidiomycota</taxon>
        <taxon>Agaricomycotina</taxon>
        <taxon>Dacrymycetes</taxon>
        <taxon>Dacrymycetales</taxon>
        <taxon>Dacrymycetaceae</taxon>
        <taxon>Dacryopinax</taxon>
    </lineage>
</organism>
<feature type="region of interest" description="Disordered" evidence="1">
    <location>
        <begin position="381"/>
        <end position="509"/>
    </location>
</feature>
<feature type="compositionally biased region" description="Polar residues" evidence="1">
    <location>
        <begin position="589"/>
        <end position="611"/>
    </location>
</feature>
<gene>
    <name evidence="2" type="ORF">DACRYDRAFT_113211</name>
</gene>
<reference evidence="2 3" key="1">
    <citation type="journal article" date="2012" name="Science">
        <title>The Paleozoic origin of enzymatic lignin decomposition reconstructed from 31 fungal genomes.</title>
        <authorList>
            <person name="Floudas D."/>
            <person name="Binder M."/>
            <person name="Riley R."/>
            <person name="Barry K."/>
            <person name="Blanchette R.A."/>
            <person name="Henrissat B."/>
            <person name="Martinez A.T."/>
            <person name="Otillar R."/>
            <person name="Spatafora J.W."/>
            <person name="Yadav J.S."/>
            <person name="Aerts A."/>
            <person name="Benoit I."/>
            <person name="Boyd A."/>
            <person name="Carlson A."/>
            <person name="Copeland A."/>
            <person name="Coutinho P.M."/>
            <person name="de Vries R.P."/>
            <person name="Ferreira P."/>
            <person name="Findley K."/>
            <person name="Foster B."/>
            <person name="Gaskell J."/>
            <person name="Glotzer D."/>
            <person name="Gorecki P."/>
            <person name="Heitman J."/>
            <person name="Hesse C."/>
            <person name="Hori C."/>
            <person name="Igarashi K."/>
            <person name="Jurgens J.A."/>
            <person name="Kallen N."/>
            <person name="Kersten P."/>
            <person name="Kohler A."/>
            <person name="Kuees U."/>
            <person name="Kumar T.K.A."/>
            <person name="Kuo A."/>
            <person name="LaButti K."/>
            <person name="Larrondo L.F."/>
            <person name="Lindquist E."/>
            <person name="Ling A."/>
            <person name="Lombard V."/>
            <person name="Lucas S."/>
            <person name="Lundell T."/>
            <person name="Martin R."/>
            <person name="McLaughlin D.J."/>
            <person name="Morgenstern I."/>
            <person name="Morin E."/>
            <person name="Murat C."/>
            <person name="Nagy L.G."/>
            <person name="Nolan M."/>
            <person name="Ohm R.A."/>
            <person name="Patyshakuliyeva A."/>
            <person name="Rokas A."/>
            <person name="Ruiz-Duenas F.J."/>
            <person name="Sabat G."/>
            <person name="Salamov A."/>
            <person name="Samejima M."/>
            <person name="Schmutz J."/>
            <person name="Slot J.C."/>
            <person name="St John F."/>
            <person name="Stenlid J."/>
            <person name="Sun H."/>
            <person name="Sun S."/>
            <person name="Syed K."/>
            <person name="Tsang A."/>
            <person name="Wiebenga A."/>
            <person name="Young D."/>
            <person name="Pisabarro A."/>
            <person name="Eastwood D.C."/>
            <person name="Martin F."/>
            <person name="Cullen D."/>
            <person name="Grigoriev I.V."/>
            <person name="Hibbett D.S."/>
        </authorList>
    </citation>
    <scope>NUCLEOTIDE SEQUENCE [LARGE SCALE GENOMIC DNA]</scope>
    <source>
        <strain evidence="2 3">DJM-731 SS1</strain>
    </source>
</reference>
<feature type="compositionally biased region" description="Basic residues" evidence="1">
    <location>
        <begin position="143"/>
        <end position="154"/>
    </location>
</feature>
<feature type="compositionally biased region" description="Polar residues" evidence="1">
    <location>
        <begin position="631"/>
        <end position="643"/>
    </location>
</feature>
<dbReference type="AlphaFoldDB" id="M5GFR4"/>
<evidence type="ECO:0000313" key="3">
    <source>
        <dbReference type="Proteomes" id="UP000030653"/>
    </source>
</evidence>
<dbReference type="OrthoDB" id="10604106at2759"/>
<dbReference type="EMBL" id="JH795855">
    <property type="protein sequence ID" value="EJU06527.1"/>
    <property type="molecule type" value="Genomic_DNA"/>
</dbReference>
<feature type="compositionally biased region" description="Basic and acidic residues" evidence="1">
    <location>
        <begin position="453"/>
        <end position="467"/>
    </location>
</feature>
<proteinExistence type="predicted"/>
<evidence type="ECO:0000313" key="2">
    <source>
        <dbReference type="EMBL" id="EJU06527.1"/>
    </source>
</evidence>
<feature type="region of interest" description="Disordered" evidence="1">
    <location>
        <begin position="193"/>
        <end position="256"/>
    </location>
</feature>
<feature type="compositionally biased region" description="Acidic residues" evidence="1">
    <location>
        <begin position="235"/>
        <end position="245"/>
    </location>
</feature>
<dbReference type="GeneID" id="63684650"/>
<feature type="region of interest" description="Disordered" evidence="1">
    <location>
        <begin position="565"/>
        <end position="651"/>
    </location>
</feature>
<feature type="compositionally biased region" description="Low complexity" evidence="1">
    <location>
        <begin position="327"/>
        <end position="337"/>
    </location>
</feature>
<protein>
    <submittedName>
        <fullName evidence="2">Uncharacterized protein</fullName>
    </submittedName>
</protein>
<dbReference type="HOGENOM" id="CLU_374281_0_0_1"/>
<evidence type="ECO:0000256" key="1">
    <source>
        <dbReference type="SAM" id="MobiDB-lite"/>
    </source>
</evidence>
<accession>M5GFR4</accession>
<sequence>MEDYLGRTSPPIPVKPLPGSHSLTHRHSRSSTSRFSTSSSITTLPEYTYTTSPPSRAYGRSSGSMQEWPPPSVGSGGGADIETLPGYRSPPAEARAFHRHRSSVSKYPSELASRSNFSPESLFSPERESEPDPFSSAYTSPHPPRRRISHRRHPSSTSTWRSVGSADEEVDGRLEQLVERSVKALEMSNALLSHSFHDGQTMGHHPPNVSSRRRERMGGFRSASGRWTGEHITEEAEDETADADGETSAWDESLSSVTVPSAAETYTGSLPEENFLAHAYRPSLPRMASSGSLSGKDAPSLDGYHFPRPARLSNGVPQHFISSSPNSTLSRSASRTPTRPPPLTLSSSGLDISAPQVSTPSFQPSTPAYRLVSEILSREALQRRPGSQPSTPHSAMVALPIPPSASNPLGRFSRPKENRRDRRDSSADPPAERRSRTLTASISVPQDMGKWIRSLEPRMFSRSDRPPPTETEPQAQGTNAIETEELVVSSPARPKIISPNLPPSPPRPSLTLCTSPPSNGEEPVPLSRSINHLRAILSAQPAPEPLVIAAPVLRRPQFRPVTPQLPSIAITRPPPTPRSSSTPPGETLETANITHGASGSEFRANSSTSPVPSAIRRFRSGTERHGKHVSFSPTPTEIPSRATSPPPEDMTEVVHTPVPVKANKTGWSVVSWLLPSARAGAAAEVSKKDKGKGRDKVPEPKPEGKYRERRGEDELAGLWKARSWMSEGRQGWGERINDGWRV</sequence>
<feature type="compositionally biased region" description="Basic and acidic residues" evidence="1">
    <location>
        <begin position="414"/>
        <end position="435"/>
    </location>
</feature>
<feature type="region of interest" description="Disordered" evidence="1">
    <location>
        <begin position="1"/>
        <end position="172"/>
    </location>
</feature>
<feature type="compositionally biased region" description="Polar residues" evidence="1">
    <location>
        <begin position="471"/>
        <end position="481"/>
    </location>
</feature>
<feature type="compositionally biased region" description="Polar residues" evidence="1">
    <location>
        <begin position="112"/>
        <end position="121"/>
    </location>
</feature>
<feature type="compositionally biased region" description="Polar residues" evidence="1">
    <location>
        <begin position="355"/>
        <end position="366"/>
    </location>
</feature>
<feature type="compositionally biased region" description="Low complexity" evidence="1">
    <location>
        <begin position="30"/>
        <end position="40"/>
    </location>
</feature>
<feature type="compositionally biased region" description="Polar residues" evidence="1">
    <location>
        <begin position="41"/>
        <end position="54"/>
    </location>
</feature>
<feature type="region of interest" description="Disordered" evidence="1">
    <location>
        <begin position="678"/>
        <end position="710"/>
    </location>
</feature>
<dbReference type="Proteomes" id="UP000030653">
    <property type="component" value="Unassembled WGS sequence"/>
</dbReference>
<name>M5GFR4_DACPD</name>
<keyword evidence="3" id="KW-1185">Reference proteome</keyword>
<feature type="compositionally biased region" description="Basic and acidic residues" evidence="1">
    <location>
        <begin position="685"/>
        <end position="710"/>
    </location>
</feature>
<feature type="region of interest" description="Disordered" evidence="1">
    <location>
        <begin position="287"/>
        <end position="366"/>
    </location>
</feature>